<dbReference type="EMBL" id="JALIDZ010000006">
    <property type="protein sequence ID" value="MCT8973231.1"/>
    <property type="molecule type" value="Genomic_DNA"/>
</dbReference>
<gene>
    <name evidence="1" type="ORF">MUB46_15310</name>
</gene>
<dbReference type="AlphaFoldDB" id="A0AAW5R3H9"/>
<comment type="caution">
    <text evidence="1">The sequence shown here is derived from an EMBL/GenBank/DDBJ whole genome shotgun (WGS) entry which is preliminary data.</text>
</comment>
<protein>
    <recommendedName>
        <fullName evidence="3">Secreted protein</fullName>
    </recommendedName>
</protein>
<accession>A0AAW5R3H9</accession>
<sequence length="110" mass="12110">MMRFGAGILRFGYCLTVIGGLLVATGHQAVALSDPEVPPEEGARLALIDYCVLQESGKHGQYGTYVNTCKCATNRVLKEMNQDEMKGVAKWKRPTSAVKSRWESAWEGCK</sequence>
<keyword evidence="2" id="KW-1185">Reference proteome</keyword>
<proteinExistence type="predicted"/>
<reference evidence="1 2" key="1">
    <citation type="submission" date="2022-04" db="EMBL/GenBank/DDBJ databases">
        <authorList>
            <person name="Ye Y.-Q."/>
            <person name="Du Z.-J."/>
        </authorList>
    </citation>
    <scope>NUCLEOTIDE SEQUENCE [LARGE SCALE GENOMIC DNA]</scope>
    <source>
        <strain evidence="1 2">A6E488</strain>
    </source>
</reference>
<name>A0AAW5R3H9_9HYPH</name>
<evidence type="ECO:0000313" key="2">
    <source>
        <dbReference type="Proteomes" id="UP001320898"/>
    </source>
</evidence>
<evidence type="ECO:0000313" key="1">
    <source>
        <dbReference type="EMBL" id="MCT8973231.1"/>
    </source>
</evidence>
<dbReference type="Proteomes" id="UP001320898">
    <property type="component" value="Unassembled WGS sequence"/>
</dbReference>
<evidence type="ECO:0008006" key="3">
    <source>
        <dbReference type="Google" id="ProtNLM"/>
    </source>
</evidence>
<organism evidence="1 2">
    <name type="scientific">Microbaculum marinisediminis</name>
    <dbReference type="NCBI Taxonomy" id="2931392"/>
    <lineage>
        <taxon>Bacteria</taxon>
        <taxon>Pseudomonadati</taxon>
        <taxon>Pseudomonadota</taxon>
        <taxon>Alphaproteobacteria</taxon>
        <taxon>Hyphomicrobiales</taxon>
        <taxon>Tepidamorphaceae</taxon>
        <taxon>Microbaculum</taxon>
    </lineage>
</organism>